<accession>A0ABR2FAS9</accession>
<feature type="compositionally biased region" description="Basic and acidic residues" evidence="1">
    <location>
        <begin position="175"/>
        <end position="192"/>
    </location>
</feature>
<dbReference type="Proteomes" id="UP001472677">
    <property type="component" value="Unassembled WGS sequence"/>
</dbReference>
<feature type="region of interest" description="Disordered" evidence="1">
    <location>
        <begin position="53"/>
        <end position="104"/>
    </location>
</feature>
<keyword evidence="3" id="KW-1185">Reference proteome</keyword>
<organism evidence="2 3">
    <name type="scientific">Hibiscus sabdariffa</name>
    <name type="common">roselle</name>
    <dbReference type="NCBI Taxonomy" id="183260"/>
    <lineage>
        <taxon>Eukaryota</taxon>
        <taxon>Viridiplantae</taxon>
        <taxon>Streptophyta</taxon>
        <taxon>Embryophyta</taxon>
        <taxon>Tracheophyta</taxon>
        <taxon>Spermatophyta</taxon>
        <taxon>Magnoliopsida</taxon>
        <taxon>eudicotyledons</taxon>
        <taxon>Gunneridae</taxon>
        <taxon>Pentapetalae</taxon>
        <taxon>rosids</taxon>
        <taxon>malvids</taxon>
        <taxon>Malvales</taxon>
        <taxon>Malvaceae</taxon>
        <taxon>Malvoideae</taxon>
        <taxon>Hibiscus</taxon>
    </lineage>
</organism>
<sequence length="296" mass="31906">MENPSEETNPNFTPADGVCSALATRGLLLGNKCGRPSENVMLMEDCSMLERPGSPVDVDLQPTSKKGRNFEESSEVLMQTDSMTANGRGQGSEANTHIGGQEHGRSFRDTLMGGIGRKESDVLVKELDVEVVNRRRRNMISTSTPCGLNGARAGGVAGESRFMVLVEEDVEDGGEGERENVRPRRRLSTESRDPVEVGIRIWKDLRKTGSNGSEVQGGQPKVVAQGVLRHGKTSLNPGNHMVVAVDESERNPNARSVKGRVLPFSLRGGIPLGSVKKVAGLPLGQKGSLKPRKKDD</sequence>
<gene>
    <name evidence="2" type="ORF">V6N12_063024</name>
</gene>
<evidence type="ECO:0000313" key="2">
    <source>
        <dbReference type="EMBL" id="KAK8575349.1"/>
    </source>
</evidence>
<feature type="region of interest" description="Disordered" evidence="1">
    <location>
        <begin position="170"/>
        <end position="192"/>
    </location>
</feature>
<protein>
    <submittedName>
        <fullName evidence="2">Uncharacterized protein</fullName>
    </submittedName>
</protein>
<reference evidence="2 3" key="1">
    <citation type="journal article" date="2024" name="G3 (Bethesda)">
        <title>Genome assembly of Hibiscus sabdariffa L. provides insights into metabolisms of medicinal natural products.</title>
        <authorList>
            <person name="Kim T."/>
        </authorList>
    </citation>
    <scope>NUCLEOTIDE SEQUENCE [LARGE SCALE GENOMIC DNA]</scope>
    <source>
        <strain evidence="2">TK-2024</strain>
        <tissue evidence="2">Old leaves</tissue>
    </source>
</reference>
<comment type="caution">
    <text evidence="2">The sequence shown here is derived from an EMBL/GenBank/DDBJ whole genome shotgun (WGS) entry which is preliminary data.</text>
</comment>
<dbReference type="EMBL" id="JBBPBM010000007">
    <property type="protein sequence ID" value="KAK8575349.1"/>
    <property type="molecule type" value="Genomic_DNA"/>
</dbReference>
<proteinExistence type="predicted"/>
<name>A0ABR2FAS9_9ROSI</name>
<evidence type="ECO:0000313" key="3">
    <source>
        <dbReference type="Proteomes" id="UP001472677"/>
    </source>
</evidence>
<evidence type="ECO:0000256" key="1">
    <source>
        <dbReference type="SAM" id="MobiDB-lite"/>
    </source>
</evidence>
<feature type="compositionally biased region" description="Polar residues" evidence="1">
    <location>
        <begin position="76"/>
        <end position="95"/>
    </location>
</feature>